<accession>A0A6J7I3H7</accession>
<sequence>MIDSASALARHWKLGASAADAPDANTREVPNDTTSANAKAKNDGTDLT</sequence>
<name>A0A6J7I3H7_9ZZZZ</name>
<gene>
    <name evidence="2" type="ORF">UFOPK3564_02062</name>
</gene>
<evidence type="ECO:0000256" key="1">
    <source>
        <dbReference type="SAM" id="MobiDB-lite"/>
    </source>
</evidence>
<dbReference type="EMBL" id="CAFBMK010000128">
    <property type="protein sequence ID" value="CAB4925216.1"/>
    <property type="molecule type" value="Genomic_DNA"/>
</dbReference>
<reference evidence="2" key="1">
    <citation type="submission" date="2020-05" db="EMBL/GenBank/DDBJ databases">
        <authorList>
            <person name="Chiriac C."/>
            <person name="Salcher M."/>
            <person name="Ghai R."/>
            <person name="Kavagutti S V."/>
        </authorList>
    </citation>
    <scope>NUCLEOTIDE SEQUENCE</scope>
</reference>
<dbReference type="AlphaFoldDB" id="A0A6J7I3H7"/>
<proteinExistence type="predicted"/>
<evidence type="ECO:0000313" key="2">
    <source>
        <dbReference type="EMBL" id="CAB4925216.1"/>
    </source>
</evidence>
<protein>
    <submittedName>
        <fullName evidence="2">Unannotated protein</fullName>
    </submittedName>
</protein>
<organism evidence="2">
    <name type="scientific">freshwater metagenome</name>
    <dbReference type="NCBI Taxonomy" id="449393"/>
    <lineage>
        <taxon>unclassified sequences</taxon>
        <taxon>metagenomes</taxon>
        <taxon>ecological metagenomes</taxon>
    </lineage>
</organism>
<feature type="region of interest" description="Disordered" evidence="1">
    <location>
        <begin position="15"/>
        <end position="48"/>
    </location>
</feature>